<gene>
    <name evidence="8" type="ORF">CDCA_CDCA09G2586</name>
</gene>
<evidence type="ECO:0000259" key="7">
    <source>
        <dbReference type="PROSITE" id="PS51675"/>
    </source>
</evidence>
<name>A0AAV9IWW5_CYACA</name>
<feature type="region of interest" description="Disordered" evidence="6">
    <location>
        <begin position="295"/>
        <end position="318"/>
    </location>
</feature>
<dbReference type="InterPro" id="IPR028564">
    <property type="entry name" value="MT_TRM10-typ"/>
</dbReference>
<keyword evidence="3" id="KW-0808">Transferase</keyword>
<comment type="caution">
    <text evidence="8">The sequence shown here is derived from an EMBL/GenBank/DDBJ whole genome shotgun (WGS) entry which is preliminary data.</text>
</comment>
<dbReference type="AlphaFoldDB" id="A0AAV9IWW5"/>
<dbReference type="CDD" id="cd18089">
    <property type="entry name" value="SPOUT_Trm10-like"/>
    <property type="match status" value="1"/>
</dbReference>
<evidence type="ECO:0000256" key="2">
    <source>
        <dbReference type="ARBA" id="ARBA00022603"/>
    </source>
</evidence>
<dbReference type="InterPro" id="IPR038459">
    <property type="entry name" value="MT_TRM10-typ_sf"/>
</dbReference>
<dbReference type="EMBL" id="JANCYW010000009">
    <property type="protein sequence ID" value="KAK4536561.1"/>
    <property type="molecule type" value="Genomic_DNA"/>
</dbReference>
<reference evidence="8 9" key="1">
    <citation type="submission" date="2022-07" db="EMBL/GenBank/DDBJ databases">
        <title>Genome-wide signatures of adaptation to extreme environments.</title>
        <authorList>
            <person name="Cho C.H."/>
            <person name="Yoon H.S."/>
        </authorList>
    </citation>
    <scope>NUCLEOTIDE SEQUENCE [LARGE SCALE GENOMIC DNA]</scope>
    <source>
        <strain evidence="8 9">DBV 063 E5</strain>
    </source>
</reference>
<evidence type="ECO:0000256" key="4">
    <source>
        <dbReference type="ARBA" id="ARBA00022691"/>
    </source>
</evidence>
<organism evidence="8 9">
    <name type="scientific">Cyanidium caldarium</name>
    <name type="common">Red alga</name>
    <dbReference type="NCBI Taxonomy" id="2771"/>
    <lineage>
        <taxon>Eukaryota</taxon>
        <taxon>Rhodophyta</taxon>
        <taxon>Bangiophyceae</taxon>
        <taxon>Cyanidiales</taxon>
        <taxon>Cyanidiaceae</taxon>
        <taxon>Cyanidium</taxon>
    </lineage>
</organism>
<protein>
    <recommendedName>
        <fullName evidence="1">tRNA (guanine(9)-N(1))-methyltransferase</fullName>
        <ecNumber evidence="1">2.1.1.221</ecNumber>
    </recommendedName>
</protein>
<dbReference type="PROSITE" id="PS51675">
    <property type="entry name" value="SAM_MT_TRM10"/>
    <property type="match status" value="1"/>
</dbReference>
<evidence type="ECO:0000313" key="8">
    <source>
        <dbReference type="EMBL" id="KAK4536561.1"/>
    </source>
</evidence>
<dbReference type="InterPro" id="IPR007356">
    <property type="entry name" value="tRNA_m1G_MeTrfase_euk"/>
</dbReference>
<accession>A0AAV9IWW5</accession>
<sequence>MPSDQASPPEIPTTKSALKRQRKVERYVAQRLERREARKRRRQAEADRRRQAWQQRQARLTPEEWALQKADADARRRRERAWTEQARDLLAQCELSGASDGYCCLVDFGFSAQLTDKELRKSVLQLREIYVANKTAAAQAVRQPAIDRPAAVFAVGACGLDAHVRRHFDPVLGAGWSRWPSMHFLDTPLESLDFCVPDRVVYLTADAPEPLESVRPGIVYVIGGMVDRNRLKGAALQRAHCLWGGVCARRLPLERSPHVASRAAVLATCHVFQLLLRVANGAAWAPAIDEVVPQRKQTRNGASTDTRSQLLSDAEGDA</sequence>
<dbReference type="EC" id="2.1.1.221" evidence="1"/>
<dbReference type="GO" id="GO:0005634">
    <property type="term" value="C:nucleus"/>
    <property type="evidence" value="ECO:0007669"/>
    <property type="project" value="TreeGrafter"/>
</dbReference>
<dbReference type="PANTHER" id="PTHR13563:SF13">
    <property type="entry name" value="TRNA METHYLTRANSFERASE 10 HOMOLOG A"/>
    <property type="match status" value="1"/>
</dbReference>
<keyword evidence="4" id="KW-0949">S-adenosyl-L-methionine</keyword>
<dbReference type="PANTHER" id="PTHR13563">
    <property type="entry name" value="TRNA (GUANINE-9-) METHYLTRANSFERASE"/>
    <property type="match status" value="1"/>
</dbReference>
<dbReference type="Proteomes" id="UP001301350">
    <property type="component" value="Unassembled WGS sequence"/>
</dbReference>
<evidence type="ECO:0000256" key="5">
    <source>
        <dbReference type="ARBA" id="ARBA00048434"/>
    </source>
</evidence>
<evidence type="ECO:0000256" key="6">
    <source>
        <dbReference type="SAM" id="MobiDB-lite"/>
    </source>
</evidence>
<dbReference type="GO" id="GO:0052905">
    <property type="term" value="F:tRNA (guanosine(9)-N1)-methyltransferase activity"/>
    <property type="evidence" value="ECO:0007669"/>
    <property type="project" value="UniProtKB-EC"/>
</dbReference>
<dbReference type="GO" id="GO:0000049">
    <property type="term" value="F:tRNA binding"/>
    <property type="evidence" value="ECO:0007669"/>
    <property type="project" value="TreeGrafter"/>
</dbReference>
<dbReference type="Gene3D" id="3.40.1280.30">
    <property type="match status" value="1"/>
</dbReference>
<keyword evidence="9" id="KW-1185">Reference proteome</keyword>
<evidence type="ECO:0000313" key="9">
    <source>
        <dbReference type="Proteomes" id="UP001301350"/>
    </source>
</evidence>
<evidence type="ECO:0000256" key="1">
    <source>
        <dbReference type="ARBA" id="ARBA00012797"/>
    </source>
</evidence>
<dbReference type="GO" id="GO:0002939">
    <property type="term" value="P:tRNA N1-guanine methylation"/>
    <property type="evidence" value="ECO:0007669"/>
    <property type="project" value="TreeGrafter"/>
</dbReference>
<evidence type="ECO:0000256" key="3">
    <source>
        <dbReference type="ARBA" id="ARBA00022679"/>
    </source>
</evidence>
<keyword evidence="2" id="KW-0489">Methyltransferase</keyword>
<feature type="compositionally biased region" description="Basic and acidic residues" evidence="6">
    <location>
        <begin position="24"/>
        <end position="36"/>
    </location>
</feature>
<comment type="catalytic activity">
    <reaction evidence="5">
        <text>guanosine(9) in tRNA + S-adenosyl-L-methionine = N(1)-methylguanosine(9) in tRNA + S-adenosyl-L-homocysteine + H(+)</text>
        <dbReference type="Rhea" id="RHEA:43156"/>
        <dbReference type="Rhea" id="RHEA-COMP:10367"/>
        <dbReference type="Rhea" id="RHEA-COMP:10368"/>
        <dbReference type="ChEBI" id="CHEBI:15378"/>
        <dbReference type="ChEBI" id="CHEBI:57856"/>
        <dbReference type="ChEBI" id="CHEBI:59789"/>
        <dbReference type="ChEBI" id="CHEBI:73542"/>
        <dbReference type="ChEBI" id="CHEBI:74269"/>
        <dbReference type="EC" id="2.1.1.221"/>
    </reaction>
</comment>
<feature type="region of interest" description="Disordered" evidence="6">
    <location>
        <begin position="1"/>
        <end position="55"/>
    </location>
</feature>
<proteinExistence type="predicted"/>
<feature type="domain" description="SAM-dependent MTase TRM10-type" evidence="7">
    <location>
        <begin position="85"/>
        <end position="299"/>
    </location>
</feature>
<feature type="compositionally biased region" description="Polar residues" evidence="6">
    <location>
        <begin position="299"/>
        <end position="311"/>
    </location>
</feature>